<feature type="transmembrane region" description="Helical" evidence="1">
    <location>
        <begin position="45"/>
        <end position="62"/>
    </location>
</feature>
<dbReference type="EMBL" id="MW353175">
    <property type="protein sequence ID" value="QQO91730.1"/>
    <property type="molecule type" value="Genomic_DNA"/>
</dbReference>
<keyword evidence="1" id="KW-1133">Transmembrane helix</keyword>
<feature type="transmembrane region" description="Helical" evidence="1">
    <location>
        <begin position="21"/>
        <end position="39"/>
    </location>
</feature>
<dbReference type="Proteomes" id="UP000595566">
    <property type="component" value="Segment"/>
</dbReference>
<sequence>MSLKKIKKEYRESTPGEIRQAVLENAVYGFLGSILVVFIAQRMDIAVLIGYMTYYFFVGRVINRPKYVTSLGKFIVFPVPAALGAFIGYKLAYILSSIL</sequence>
<feature type="transmembrane region" description="Helical" evidence="1">
    <location>
        <begin position="74"/>
        <end position="95"/>
    </location>
</feature>
<evidence type="ECO:0000256" key="1">
    <source>
        <dbReference type="SAM" id="Phobius"/>
    </source>
</evidence>
<organism evidence="2 3">
    <name type="scientific">Flavobacterium phage vB_FspM_immuto_2-6A</name>
    <dbReference type="NCBI Taxonomy" id="2801477"/>
    <lineage>
        <taxon>Viruses</taxon>
        <taxon>Duplodnaviria</taxon>
        <taxon>Heunggongvirae</taxon>
        <taxon>Uroviricota</taxon>
        <taxon>Caudoviricetes</taxon>
        <taxon>Immutovirus</taxon>
        <taxon>Immutovirus immuto</taxon>
    </lineage>
</organism>
<keyword evidence="1" id="KW-0812">Transmembrane</keyword>
<evidence type="ECO:0000313" key="3">
    <source>
        <dbReference type="Proteomes" id="UP000595566"/>
    </source>
</evidence>
<gene>
    <name evidence="2" type="ORF">immuto26A_51</name>
</gene>
<evidence type="ECO:0000313" key="2">
    <source>
        <dbReference type="EMBL" id="QQO91730.1"/>
    </source>
</evidence>
<name>A0A7T8ERE1_9CAUD</name>
<proteinExistence type="predicted"/>
<accession>A0A7T8ERE1</accession>
<protein>
    <submittedName>
        <fullName evidence="2">Uncharacterized protein</fullName>
    </submittedName>
</protein>
<keyword evidence="1" id="KW-0472">Membrane</keyword>
<reference evidence="2 3" key="1">
    <citation type="submission" date="2020-12" db="EMBL/GenBank/DDBJ databases">
        <title>Dynamics of Baltic Sea phages driven by environmental changes.</title>
        <authorList>
            <person name="Hoetzinger M."/>
            <person name="Nilsson E."/>
            <person name="Holmfeldt K."/>
        </authorList>
    </citation>
    <scope>NUCLEOTIDE SEQUENCE [LARGE SCALE GENOMIC DNA]</scope>
</reference>
<keyword evidence="3" id="KW-1185">Reference proteome</keyword>